<dbReference type="Proteomes" id="UP000199302">
    <property type="component" value="Unassembled WGS sequence"/>
</dbReference>
<feature type="transmembrane region" description="Helical" evidence="4">
    <location>
        <begin position="149"/>
        <end position="173"/>
    </location>
</feature>
<sequence length="273" mass="30092">MFQHSKPRGPVSATIATMELIFHVAVREIRQKNGNAILAILSAVTRALIMLAVFYLFFQLLGLRSAGLRGDFMLYLASGIFLFLTHNGAISAITGADGPMDGMLQHAPLNTAITISGAALANLYLQVLTVVSLLFIYHTAVTPIYIDDMIGAFGMFLLAWASGCSVGLLLMAFKPWAPGIVGKISMLYRRANMIASGKMFVANALPGYMVAMFDWNPLFHTIDQARGFVFNNYFPHNSSIEYPIYLTLTLLTLGLIAEFFTRQHVSPSWEARR</sequence>
<dbReference type="GO" id="GO:0005886">
    <property type="term" value="C:plasma membrane"/>
    <property type="evidence" value="ECO:0007669"/>
    <property type="project" value="UniProtKB-SubCell"/>
</dbReference>
<feature type="transmembrane region" description="Helical" evidence="4">
    <location>
        <begin position="242"/>
        <end position="260"/>
    </location>
</feature>
<gene>
    <name evidence="5" type="ORF">SAMN04515673_102114</name>
</gene>
<feature type="transmembrane region" description="Helical" evidence="4">
    <location>
        <begin position="113"/>
        <end position="137"/>
    </location>
</feature>
<protein>
    <submittedName>
        <fullName evidence="5">ABC-type polysaccharide/polyol phosphate export permease</fullName>
    </submittedName>
</protein>
<feature type="transmembrane region" description="Helical" evidence="4">
    <location>
        <begin position="36"/>
        <end position="60"/>
    </location>
</feature>
<evidence type="ECO:0000256" key="3">
    <source>
        <dbReference type="ARBA" id="ARBA00022448"/>
    </source>
</evidence>
<comment type="similarity">
    <text evidence="2">Belongs to the ABC-2 integral membrane protein family.</text>
</comment>
<evidence type="ECO:0000313" key="6">
    <source>
        <dbReference type="Proteomes" id="UP000199302"/>
    </source>
</evidence>
<dbReference type="EMBL" id="FOYI01000002">
    <property type="protein sequence ID" value="SFR00225.1"/>
    <property type="molecule type" value="Genomic_DNA"/>
</dbReference>
<evidence type="ECO:0000256" key="2">
    <source>
        <dbReference type="ARBA" id="ARBA00007783"/>
    </source>
</evidence>
<evidence type="ECO:0000313" key="5">
    <source>
        <dbReference type="EMBL" id="SFR00225.1"/>
    </source>
</evidence>
<dbReference type="OrthoDB" id="7835223at2"/>
<feature type="transmembrane region" description="Helical" evidence="4">
    <location>
        <begin position="72"/>
        <end position="93"/>
    </location>
</feature>
<comment type="subcellular location">
    <subcellularLocation>
        <location evidence="1">Cell inner membrane</location>
        <topology evidence="1">Multi-pass membrane protein</topology>
    </subcellularLocation>
</comment>
<reference evidence="5 6" key="1">
    <citation type="submission" date="2016-10" db="EMBL/GenBank/DDBJ databases">
        <authorList>
            <person name="de Groot N.N."/>
        </authorList>
    </citation>
    <scope>NUCLEOTIDE SEQUENCE [LARGE SCALE GENOMIC DNA]</scope>
    <source>
        <strain evidence="6">KMM 9023,NRIC 0796,JCM 17311,KCTC 23692</strain>
    </source>
</reference>
<dbReference type="GO" id="GO:0015920">
    <property type="term" value="P:lipopolysaccharide transport"/>
    <property type="evidence" value="ECO:0007669"/>
    <property type="project" value="TreeGrafter"/>
</dbReference>
<proteinExistence type="inferred from homology"/>
<keyword evidence="3" id="KW-0813">Transport</keyword>
<dbReference type="AlphaFoldDB" id="A0A1I6D453"/>
<keyword evidence="4" id="KW-0812">Transmembrane</keyword>
<keyword evidence="4" id="KW-1133">Transmembrane helix</keyword>
<accession>A0A1I6D453</accession>
<name>A0A1I6D453_9RHOB</name>
<keyword evidence="4" id="KW-0472">Membrane</keyword>
<dbReference type="RefSeq" id="WP_092076695.1">
    <property type="nucleotide sequence ID" value="NZ_FOYI01000002.1"/>
</dbReference>
<evidence type="ECO:0000256" key="4">
    <source>
        <dbReference type="SAM" id="Phobius"/>
    </source>
</evidence>
<feature type="transmembrane region" description="Helical" evidence="4">
    <location>
        <begin position="194"/>
        <end position="213"/>
    </location>
</feature>
<keyword evidence="6" id="KW-1185">Reference proteome</keyword>
<dbReference type="PANTHER" id="PTHR30413">
    <property type="entry name" value="INNER MEMBRANE TRANSPORT PERMEASE"/>
    <property type="match status" value="1"/>
</dbReference>
<organism evidence="5 6">
    <name type="scientific">Poseidonocella sedimentorum</name>
    <dbReference type="NCBI Taxonomy" id="871652"/>
    <lineage>
        <taxon>Bacteria</taxon>
        <taxon>Pseudomonadati</taxon>
        <taxon>Pseudomonadota</taxon>
        <taxon>Alphaproteobacteria</taxon>
        <taxon>Rhodobacterales</taxon>
        <taxon>Roseobacteraceae</taxon>
        <taxon>Poseidonocella</taxon>
    </lineage>
</organism>
<dbReference type="STRING" id="871652.SAMN04515673_102114"/>
<evidence type="ECO:0000256" key="1">
    <source>
        <dbReference type="ARBA" id="ARBA00004429"/>
    </source>
</evidence>
<dbReference type="PANTHER" id="PTHR30413:SF8">
    <property type="entry name" value="TRANSPORT PERMEASE PROTEIN"/>
    <property type="match status" value="1"/>
</dbReference>